<dbReference type="InterPro" id="IPR055371">
    <property type="entry name" value="SpaA_PFL_dom_4"/>
</dbReference>
<feature type="domain" description="SpaA-like prealbumin fold" evidence="3">
    <location>
        <begin position="2304"/>
        <end position="2407"/>
    </location>
</feature>
<evidence type="ECO:0000313" key="5">
    <source>
        <dbReference type="Proteomes" id="UP001356170"/>
    </source>
</evidence>
<feature type="domain" description="SpaA-like prealbumin fold" evidence="3">
    <location>
        <begin position="1952"/>
        <end position="2061"/>
    </location>
</feature>
<comment type="caution">
    <text evidence="4">The sequence shown here is derived from an EMBL/GenBank/DDBJ whole genome shotgun (WGS) entry which is preliminary data.</text>
</comment>
<dbReference type="InterPro" id="IPR045826">
    <property type="entry name" value="SpaA_PFL_dom_2"/>
</dbReference>
<feature type="domain" description="SpaA-like prealbumin fold" evidence="3">
    <location>
        <begin position="1018"/>
        <end position="1122"/>
    </location>
</feature>
<reference evidence="4 5" key="1">
    <citation type="submission" date="2024-01" db="EMBL/GenBank/DDBJ databases">
        <title>Novel species of the genus Luteimonas isolated from rivers.</title>
        <authorList>
            <person name="Lu H."/>
        </authorList>
    </citation>
    <scope>NUCLEOTIDE SEQUENCE [LARGE SCALE GENOMIC DNA]</scope>
    <source>
        <strain evidence="4 5">FXH3W</strain>
    </source>
</reference>
<feature type="domain" description="SpaA-like prealbumin fold" evidence="3">
    <location>
        <begin position="1378"/>
        <end position="1466"/>
    </location>
</feature>
<feature type="domain" description="SpaA-like prealbumin fold" evidence="3">
    <location>
        <begin position="1235"/>
        <end position="1340"/>
    </location>
</feature>
<feature type="domain" description="SpaA-like prealbumin fold" evidence="2">
    <location>
        <begin position="538"/>
        <end position="663"/>
    </location>
</feature>
<gene>
    <name evidence="4" type="ORF">V3390_03820</name>
</gene>
<evidence type="ECO:0000259" key="2">
    <source>
        <dbReference type="Pfam" id="PF20674"/>
    </source>
</evidence>
<feature type="domain" description="SpaA-like prealbumin fold" evidence="3">
    <location>
        <begin position="1582"/>
        <end position="1694"/>
    </location>
</feature>
<dbReference type="Pfam" id="PF24514">
    <property type="entry name" value="SpaA_4"/>
    <property type="match status" value="13"/>
</dbReference>
<evidence type="ECO:0008006" key="6">
    <source>
        <dbReference type="Google" id="ProtNLM"/>
    </source>
</evidence>
<dbReference type="SUPFAM" id="SSF141072">
    <property type="entry name" value="CalX-like"/>
    <property type="match status" value="1"/>
</dbReference>
<evidence type="ECO:0000259" key="3">
    <source>
        <dbReference type="Pfam" id="PF24514"/>
    </source>
</evidence>
<name>A0ABU7UZ40_9GAMM</name>
<dbReference type="EMBL" id="JAZHBO010000001">
    <property type="protein sequence ID" value="MEF2155360.1"/>
    <property type="molecule type" value="Genomic_DNA"/>
</dbReference>
<dbReference type="InterPro" id="IPR048834">
    <property type="entry name" value="SpaA_pre-album"/>
</dbReference>
<accession>A0ABU7UZ40</accession>
<feature type="domain" description="SpaA-like prealbumin fold" evidence="1">
    <location>
        <begin position="2409"/>
        <end position="2512"/>
    </location>
</feature>
<evidence type="ECO:0000259" key="1">
    <source>
        <dbReference type="Pfam" id="PF19403"/>
    </source>
</evidence>
<feature type="domain" description="SpaA-like prealbumin fold" evidence="3">
    <location>
        <begin position="1698"/>
        <end position="1826"/>
    </location>
</feature>
<dbReference type="RefSeq" id="WP_331703416.1">
    <property type="nucleotide sequence ID" value="NZ_JAZHBO010000001.1"/>
</dbReference>
<dbReference type="InterPro" id="IPR038081">
    <property type="entry name" value="CalX-like_sf"/>
</dbReference>
<feature type="domain" description="SpaA-like prealbumin fold" evidence="3">
    <location>
        <begin position="1140"/>
        <end position="1230"/>
    </location>
</feature>
<feature type="domain" description="SpaA-like prealbumin fold" evidence="3">
    <location>
        <begin position="2189"/>
        <end position="2298"/>
    </location>
</feature>
<sequence length="2617" mass="264602">MYSGVATSLAQRIARSTRATWPAAAGLIMAAMVWMQPTVAQAQVQRSIINPSFEAPNLATAGCRVYIAESQVRGWSTNHPNANTENSGGCVVPAGFAQNAPIIELWRTPRTNNSPTIIAPDGSQVAELNAATTSRLYQNVCMVNGESFNWEFRHRGRVSATSPDVARFVLGSNQTLVRASTTNAGAASATYGAGASGQSGYPQTSNGWGVYRGSFTYSGPSGETSLGFEALSTGGTNLAEGNLLDAIQINLLPFVEISPGSASGLESSSGSIPRLRVVGTAASAFTVTVNITNNGQPGAATLGTDYTTSSGTTTMTITVPAGTYDGVSNGLFTLPITILQDSNVEGSEPIAYSMVPPPSNGSFLLSSTTSCGGTGVRNGTYTIIDDDAQLSLRKNLTSITPVAGTPGRYQAVYTIDVTNPSGVTANYGLTDQPGFDPDAVISSATVSLNGAAATSVNTSGAVWTLRSQWRALAAGATDTYTLRILLDVTRPGTTANDACTSPSTAGHGLHNIATATLQSPSTTLTETACDTTPTPVWVTLRKTLQQRNGTDQIAARIYVGGLFTTATTATTSGSTVPATAVTATQTVEPGKTIQFGETVRVGGTGADTSPAAYSRDIVCTNAAGAGSSTVLPSGSGTITDNVAFWDAIRPAAGDDISCVITNSLGTQLRLAKTWVGGMAGDTATATTTGGAQNATFNASAPASATGAYVNVVPGNVVTLPAETGTNMEFYTQSVACTGGTTLAATVPPAQITIASNSTPTQCTYTNTRRPSVVALSKTSVGDVGTFDFALTGFDRTADSITTSSSGVAVNSTNMPLRGTAGVAASIVESATSAQGYSTSYVCTDTNAAVTGNSPLTGSGRTISFSAANMGAGAAWNCAFTNTKNTTLTVSKISQGATGTFNFTGSNGIADHSIVVSAVGVATVGTTQTLTAPGQLTRIHESALPVGFELRDIGCSVNGGSPITVTKVINGNAGGYADISAADTAAGNDIACTFTNAGRATVRFAKAKLANDSVAVSASFNTATGGNLSSVPGTITSSTTDGVAGTPGAAVDILTLGADVKVIEIPAASYRLGSATCTDLNGAASGNGTAPFTATVDPATGLVTIDSGHVLPGASLECTLVNVKNGSITVRLDNMPDGGQAMGYTTTGTGLSNFALDDDGNNLNAYPAAKAFSDLQPGAYSVTQAVLPAGWSLQSLDCVGSVSGTTSYPSTSTANINLAAGESVICTYKNSKAPTLQIRKRSDGGVGTFSFTGDNGFAGTSITTTAAGVIAEGPVQALAAASTQTVITEQPVSGFQMTGASCTGLSTGGVATVDTGASNVTLDAAATAPGSNIVCTFVNTKQPRLTLEKVTAGFDLASLTGLPVELKVSYSGNPDIVQNLTTSVADVPVAGAALLMLPIGVPITVSEAQDPHGSYFLSDITCVNNAGGATGSSFGTHTINNNDPLNRGSRTITLVAGADVTCRFTNTLADTQTIQKTAIGGDGSFVFGITQVSAPTTGGLSSIGETIVTQTGAGVKSFFAGPIGALTYRIQEISSSIPSQLVDIECTGPSTFTYDIPNKTATITMVSGELNSCNFTNVRKPVVRIAKRSIGGTGEFTFTGGSNGLEIFNSAAITTTASGTTVTHPTSVTLLDVTQDTSITEVTDAAASWSTTWQCADTATGQQVLASGTGTTLTVPSSVVRANGVDFTCTFTNTKSPTLTIAKQVRGGVNVPFDFQVTGGGLVTAQTHTLTPSAENISSTASVTGLSPNVNLTIAELAKAIDALPAGSSPAIPDWQVLSLSCADNPGGQTGSSLVGATPMLNTLRNGGSISGSLVPGADVTCTFVNAHTVTGRVEKTTRGGNGTFTYDLWVNPGSPAGPPNLTIPLTVNNATATANGQQSFVQEFLSSGTGTFRLQEQLQAGWQLTALNCSLQGSTGALTVNSTDLATGTLNATVAAGSDVLCKATNVRVPHITISKESFGDDGSFEFAAGTNGLPSSLILTTGGSGSPYTASSTAYQVADVMADATITEVVPAGWTLNGMQCVRNDGGSAVSVSSSGSTLTIPSSVLQEGNDLTCTFTNTKQTRLTVVKDARGDAASFPFTVTVAGTPSSFPLTTSTSNSTAQQVIDNITPNVAITVSEDSSGFPTGWSLPPGGIQCVNNPGGTVGSTLVGATPSHVPTFRGGSISGQLVAGADVTCTFTNYQNATGRIVKTAIGGDASFDYDMYINVTSPAGPPAGTYPVITAGGTGTIAAQSFPVLSTGNFVVQERVKAGWELTDANCVQDGGTGLLSNVVVNVPGRYVSGHVEPGAGVRCDFTNVRIPTISVMVQSNGGVGPFIFNGTNGLPSAQTTTTATSNVPAPVFTAPVTNVGTDTVISETVPANWSLTSAQCLDSDGATVTASLSGGQLTVPSSVLMKGKDLTCTFINSAHATLKIVKVVRNNNGGTADVAGFNVNSSAGALTFTATGPVNFETTYTSQDLHVPAGTYTLAEGMVTNYVNGEWVCTGTGVVSFVGLSAGGYVELESGADATCSILNDDTSQADIAIVKTNANGGGNLISGQNTTYNLVVTNNGPSWGNGVILRDTPSPNLSDCAVTQCSATGAAQCPADLTRILEPAGAAISAFPANTQLNLTVSCKVQ</sequence>
<feature type="domain" description="SpaA-like prealbumin fold" evidence="3">
    <location>
        <begin position="1833"/>
        <end position="1947"/>
    </location>
</feature>
<keyword evidence="5" id="KW-1185">Reference proteome</keyword>
<dbReference type="Pfam" id="PF19403">
    <property type="entry name" value="SpaA_2"/>
    <property type="match status" value="1"/>
</dbReference>
<evidence type="ECO:0000313" key="4">
    <source>
        <dbReference type="EMBL" id="MEF2155360.1"/>
    </source>
</evidence>
<dbReference type="Pfam" id="PF20674">
    <property type="entry name" value="SpaA_3"/>
    <property type="match status" value="1"/>
</dbReference>
<feature type="domain" description="SpaA-like prealbumin fold" evidence="3">
    <location>
        <begin position="773"/>
        <end position="883"/>
    </location>
</feature>
<protein>
    <recommendedName>
        <fullName evidence="6">Ig-like domain-containing protein</fullName>
    </recommendedName>
</protein>
<dbReference type="Proteomes" id="UP001356170">
    <property type="component" value="Unassembled WGS sequence"/>
</dbReference>
<organism evidence="4 5">
    <name type="scientific">Aquilutibacter rugosus</name>
    <dbReference type="NCBI Taxonomy" id="3115820"/>
    <lineage>
        <taxon>Bacteria</taxon>
        <taxon>Pseudomonadati</taxon>
        <taxon>Pseudomonadota</taxon>
        <taxon>Gammaproteobacteria</taxon>
        <taxon>Lysobacterales</taxon>
        <taxon>Lysobacteraceae</taxon>
        <taxon>Aquilutibacter</taxon>
    </lineage>
</organism>
<proteinExistence type="predicted"/>
<feature type="domain" description="SpaA-like prealbumin fold" evidence="3">
    <location>
        <begin position="887"/>
        <end position="996"/>
    </location>
</feature>
<feature type="domain" description="SpaA-like prealbumin fold" evidence="3">
    <location>
        <begin position="2065"/>
        <end position="2181"/>
    </location>
</feature>